<dbReference type="GeneID" id="20360959"/>
<reference evidence="3 4" key="1">
    <citation type="journal article" date="2012" name="PLoS Pathog.">
        <title>Comparative pathogenomics reveals horizontally acquired novel virulence genes in fungi infecting cereal hosts.</title>
        <authorList>
            <person name="Gardiner D.M."/>
            <person name="McDonald M.C."/>
            <person name="Covarelli L."/>
            <person name="Solomon P.S."/>
            <person name="Rusu A.G."/>
            <person name="Marshall M."/>
            <person name="Kazan K."/>
            <person name="Chakraborty S."/>
            <person name="McDonald B.A."/>
            <person name="Manners J.M."/>
        </authorList>
    </citation>
    <scope>NUCLEOTIDE SEQUENCE [LARGE SCALE GENOMIC DNA]</scope>
    <source>
        <strain evidence="3 4">CS3096</strain>
    </source>
</reference>
<name>K3VPW5_FUSPC</name>
<dbReference type="OrthoDB" id="5419927at2759"/>
<dbReference type="eggNOG" id="ENOG502SHRF">
    <property type="taxonomic scope" value="Eukaryota"/>
</dbReference>
<dbReference type="Proteomes" id="UP000007978">
    <property type="component" value="Chromosome 2"/>
</dbReference>
<evidence type="ECO:0000313" key="3">
    <source>
        <dbReference type="EMBL" id="EKJ77467.1"/>
    </source>
</evidence>
<evidence type="ECO:0000256" key="1">
    <source>
        <dbReference type="ARBA" id="ARBA00022737"/>
    </source>
</evidence>
<dbReference type="KEGG" id="fpu:FPSE_02340"/>
<dbReference type="AlphaFoldDB" id="K3VPW5"/>
<accession>K3VPW5</accession>
<dbReference type="InterPro" id="IPR056884">
    <property type="entry name" value="NPHP3-like_N"/>
</dbReference>
<protein>
    <recommendedName>
        <fullName evidence="2">Nephrocystin 3-like N-terminal domain-containing protein</fullName>
    </recommendedName>
</protein>
<keyword evidence="4" id="KW-1185">Reference proteome</keyword>
<dbReference type="PANTHER" id="PTHR40619">
    <property type="entry name" value="FUNGAL STAND N-TERMINAL GOODBYE DOMAIN-CONTAINING PROTEIN"/>
    <property type="match status" value="1"/>
</dbReference>
<dbReference type="PANTHER" id="PTHR40619:SF3">
    <property type="entry name" value="FUNGAL STAND N-TERMINAL GOODBYE DOMAIN-CONTAINING PROTEIN"/>
    <property type="match status" value="1"/>
</dbReference>
<evidence type="ECO:0000313" key="4">
    <source>
        <dbReference type="Proteomes" id="UP000007978"/>
    </source>
</evidence>
<proteinExistence type="predicted"/>
<gene>
    <name evidence="3" type="ORF">FPSE_02340</name>
</gene>
<sequence length="645" mass="72603">MMHTQPVLSRPSRRPQIELHTPEVDFIENRLTEYHPAFDVSKVRYSKNQGQFVAIVPPCSQGLTVPNVSTPSQARPMPAPIAEMEFWDNIFVIAMKRLDEESNIKSKWSIRHLSKWDDIQARLEDAQNEYNFNNQSKTVGKARRAIRNILDNHHSIPQQIGKVVPNSEIAGPIVGVINLMVDVSVNQEPILGIKATDYSVEAYSKASEVRDEVTSSLESLPACFAKIDLYLQTFEKDENVIKASTDLVVAVFEAVECSIKFYTSVQATRAVAAIFGGKQYQANLVQSLASIKSSCDELENQARMSFYHCMKGDNERMSGDLSSIIQGNTMTHVGLGAIMHEQHAQTESMLWVQNLVNQVFSLLKDQERNWLPHSPCPSRPLTPQPLTLPVLTPRQLWSQLSIPNLDEVDLQHIAGRAEEMFQQDRGRAQQIVTMSLFRSWIDSAQSTKLLIHGSFRAAGDVSPLSTLCTVLSLTFRQTGRFISLVFFCGRHLVWDDYHGGAVMIRSLIAQVLRQYPTQYLSPEVHSCLRNMGDIDTLCDLFRILLGQIPPSIPVVCLIDGINRYETEEYLDDMATVILRLVELVDVSSHGRNTCFKLLLASSLPTREVQRVFGGDQNALLHMENVPVSETTIGLNLFQEQLDHQM</sequence>
<keyword evidence="1" id="KW-0677">Repeat</keyword>
<dbReference type="EMBL" id="AFNW01000058">
    <property type="protein sequence ID" value="EKJ77467.1"/>
    <property type="molecule type" value="Genomic_DNA"/>
</dbReference>
<dbReference type="Pfam" id="PF24883">
    <property type="entry name" value="NPHP3_N"/>
    <property type="match status" value="1"/>
</dbReference>
<feature type="domain" description="Nephrocystin 3-like N-terminal" evidence="2">
    <location>
        <begin position="429"/>
        <end position="582"/>
    </location>
</feature>
<organism evidence="3 4">
    <name type="scientific">Fusarium pseudograminearum (strain CS3096)</name>
    <name type="common">Wheat and barley crown-rot fungus</name>
    <dbReference type="NCBI Taxonomy" id="1028729"/>
    <lineage>
        <taxon>Eukaryota</taxon>
        <taxon>Fungi</taxon>
        <taxon>Dikarya</taxon>
        <taxon>Ascomycota</taxon>
        <taxon>Pezizomycotina</taxon>
        <taxon>Sordariomycetes</taxon>
        <taxon>Hypocreomycetidae</taxon>
        <taxon>Hypocreales</taxon>
        <taxon>Nectriaceae</taxon>
        <taxon>Fusarium</taxon>
    </lineage>
</organism>
<comment type="caution">
    <text evidence="3">The sequence shown here is derived from an EMBL/GenBank/DDBJ whole genome shotgun (WGS) entry which is preliminary data.</text>
</comment>
<dbReference type="HOGENOM" id="CLU_016969_0_0_1"/>
<evidence type="ECO:0000259" key="2">
    <source>
        <dbReference type="Pfam" id="PF24883"/>
    </source>
</evidence>
<dbReference type="RefSeq" id="XP_009253734.1">
    <property type="nucleotide sequence ID" value="XM_009255459.1"/>
</dbReference>